<evidence type="ECO:0000256" key="5">
    <source>
        <dbReference type="SAM" id="Phobius"/>
    </source>
</evidence>
<feature type="transmembrane region" description="Helical" evidence="5">
    <location>
        <begin position="195"/>
        <end position="213"/>
    </location>
</feature>
<feature type="domain" description="3-oxo-5-alpha-steroid 4-dehydrogenase C-terminal" evidence="6">
    <location>
        <begin position="398"/>
        <end position="437"/>
    </location>
</feature>
<feature type="transmembrane region" description="Helical" evidence="5">
    <location>
        <begin position="20"/>
        <end position="38"/>
    </location>
</feature>
<keyword evidence="2 5" id="KW-0812">Transmembrane</keyword>
<dbReference type="OrthoDB" id="541710at2759"/>
<accession>A0A9W8AC72</accession>
<keyword evidence="8" id="KW-1185">Reference proteome</keyword>
<name>A0A9W8AC72_9FUNG</name>
<comment type="subcellular location">
    <subcellularLocation>
        <location evidence="1">Endomembrane system</location>
        <topology evidence="1">Multi-pass membrane protein</topology>
    </subcellularLocation>
</comment>
<dbReference type="EMBL" id="JANBPT010000184">
    <property type="protein sequence ID" value="KAJ1926184.1"/>
    <property type="molecule type" value="Genomic_DNA"/>
</dbReference>
<keyword evidence="4 5" id="KW-0472">Membrane</keyword>
<dbReference type="PANTHER" id="PTHR14624:SF0">
    <property type="entry name" value="POLYPRENOL REDUCTASE"/>
    <property type="match status" value="1"/>
</dbReference>
<evidence type="ECO:0000313" key="8">
    <source>
        <dbReference type="Proteomes" id="UP001150569"/>
    </source>
</evidence>
<comment type="caution">
    <text evidence="7">The sequence shown here is derived from an EMBL/GenBank/DDBJ whole genome shotgun (WGS) entry which is preliminary data.</text>
</comment>
<feature type="transmembrane region" description="Helical" evidence="5">
    <location>
        <begin position="82"/>
        <end position="101"/>
    </location>
</feature>
<dbReference type="AlphaFoldDB" id="A0A9W8AC72"/>
<reference evidence="7" key="1">
    <citation type="submission" date="2022-07" db="EMBL/GenBank/DDBJ databases">
        <title>Phylogenomic reconstructions and comparative analyses of Kickxellomycotina fungi.</title>
        <authorList>
            <person name="Reynolds N.K."/>
            <person name="Stajich J.E."/>
            <person name="Barry K."/>
            <person name="Grigoriev I.V."/>
            <person name="Crous P."/>
            <person name="Smith M.E."/>
        </authorList>
    </citation>
    <scope>NUCLEOTIDE SEQUENCE</scope>
    <source>
        <strain evidence="7">RSA 861</strain>
    </source>
</reference>
<evidence type="ECO:0000313" key="7">
    <source>
        <dbReference type="EMBL" id="KAJ1926184.1"/>
    </source>
</evidence>
<evidence type="ECO:0000256" key="3">
    <source>
        <dbReference type="ARBA" id="ARBA00022989"/>
    </source>
</evidence>
<dbReference type="GO" id="GO:0003865">
    <property type="term" value="F:3-oxo-5-alpha-steroid 4-dehydrogenase activity"/>
    <property type="evidence" value="ECO:0007669"/>
    <property type="project" value="TreeGrafter"/>
</dbReference>
<sequence length="437" mass="48867">MTSTVAAVVAGLHLLGHLVRTYYATILVTAVLMLFSPLSRSLLLHGKTCHEPAHSGPSSPGPTGWVRSFKEWTVPNAFFRHFYAVGSLWNAALLSLILLWFTRVPLQGTSTGQSDTGSSVPGTLDVGWAVLAAFLPAGPWAAVYHYNLDFSTGDQLPASTWSHVYLNDTLRWLGAQVGNRDDRIAHLATATHVQLTIPASAVFVLVLFQIHLMRRLFECYFVQRPSASHMHMGHYLLGISFYLVTCPALILDTIQATIVSAERRTPVLRDPAAWYIDTTTNSLPYTTGFGSWMVLLGAALFTYAAYHQFCCHRILARLRTGTSMPRTAADSPPVYRIPKGDWFDWIECPHYYAEILIYLSLTLILVLWIPSTTVGPLTARASTWQMTAPLPGLNLFLLNLWNIVNLSISAYSTHRWYTRKFSSEYPTNRWLIMPGIY</sequence>
<proteinExistence type="predicted"/>
<feature type="transmembrane region" description="Helical" evidence="5">
    <location>
        <begin position="289"/>
        <end position="309"/>
    </location>
</feature>
<feature type="domain" description="3-oxo-5-alpha-steroid 4-dehydrogenase C-terminal" evidence="6">
    <location>
        <begin position="291"/>
        <end position="365"/>
    </location>
</feature>
<gene>
    <name evidence="7" type="ORF">IWQ60_004024</name>
</gene>
<dbReference type="PROSITE" id="PS50244">
    <property type="entry name" value="S5A_REDUCTASE"/>
    <property type="match status" value="1"/>
</dbReference>
<feature type="transmembrane region" description="Helical" evidence="5">
    <location>
        <begin position="390"/>
        <end position="411"/>
    </location>
</feature>
<dbReference type="Proteomes" id="UP001150569">
    <property type="component" value="Unassembled WGS sequence"/>
</dbReference>
<feature type="transmembrane region" description="Helical" evidence="5">
    <location>
        <begin position="234"/>
        <end position="258"/>
    </location>
</feature>
<dbReference type="GO" id="GO:0016095">
    <property type="term" value="P:polyprenol catabolic process"/>
    <property type="evidence" value="ECO:0007669"/>
    <property type="project" value="TreeGrafter"/>
</dbReference>
<keyword evidence="3 5" id="KW-1133">Transmembrane helix</keyword>
<evidence type="ECO:0000256" key="1">
    <source>
        <dbReference type="ARBA" id="ARBA00004127"/>
    </source>
</evidence>
<dbReference type="GO" id="GO:0006488">
    <property type="term" value="P:dolichol-linked oligosaccharide biosynthetic process"/>
    <property type="evidence" value="ECO:0007669"/>
    <property type="project" value="InterPro"/>
</dbReference>
<dbReference type="PANTHER" id="PTHR14624">
    <property type="entry name" value="DFG10 PROTEIN"/>
    <property type="match status" value="1"/>
</dbReference>
<dbReference type="Pfam" id="PF02544">
    <property type="entry name" value="Steroid_dh"/>
    <property type="match status" value="2"/>
</dbReference>
<dbReference type="InterPro" id="IPR001104">
    <property type="entry name" value="3-oxo-5_a-steroid_4-DH_C"/>
</dbReference>
<evidence type="ECO:0000256" key="2">
    <source>
        <dbReference type="ARBA" id="ARBA00022692"/>
    </source>
</evidence>
<dbReference type="GO" id="GO:0005783">
    <property type="term" value="C:endoplasmic reticulum"/>
    <property type="evidence" value="ECO:0007669"/>
    <property type="project" value="TreeGrafter"/>
</dbReference>
<evidence type="ECO:0000259" key="6">
    <source>
        <dbReference type="Pfam" id="PF02544"/>
    </source>
</evidence>
<dbReference type="InterPro" id="IPR039698">
    <property type="entry name" value="Dfg10/SRD5A3"/>
</dbReference>
<organism evidence="7 8">
    <name type="scientific">Tieghemiomyces parasiticus</name>
    <dbReference type="NCBI Taxonomy" id="78921"/>
    <lineage>
        <taxon>Eukaryota</taxon>
        <taxon>Fungi</taxon>
        <taxon>Fungi incertae sedis</taxon>
        <taxon>Zoopagomycota</taxon>
        <taxon>Kickxellomycotina</taxon>
        <taxon>Dimargaritomycetes</taxon>
        <taxon>Dimargaritales</taxon>
        <taxon>Dimargaritaceae</taxon>
        <taxon>Tieghemiomyces</taxon>
    </lineage>
</organism>
<feature type="transmembrane region" description="Helical" evidence="5">
    <location>
        <begin position="351"/>
        <end position="370"/>
    </location>
</feature>
<evidence type="ECO:0000256" key="4">
    <source>
        <dbReference type="ARBA" id="ARBA00023136"/>
    </source>
</evidence>
<protein>
    <recommendedName>
        <fullName evidence="6">3-oxo-5-alpha-steroid 4-dehydrogenase C-terminal domain-containing protein</fullName>
    </recommendedName>
</protein>